<proteinExistence type="predicted"/>
<feature type="domain" description="ComEC/Rec2-related protein" evidence="7">
    <location>
        <begin position="114"/>
        <end position="362"/>
    </location>
</feature>
<feature type="transmembrane region" description="Helical" evidence="6">
    <location>
        <begin position="278"/>
        <end position="298"/>
    </location>
</feature>
<protein>
    <submittedName>
        <fullName evidence="8">ComEC/Rec2 family competence protein</fullName>
    </submittedName>
</protein>
<name>A0ABS1T7D7_9CLOT</name>
<organism evidence="8 9">
    <name type="scientific">Clostridium rhizosphaerae</name>
    <dbReference type="NCBI Taxonomy" id="2803861"/>
    <lineage>
        <taxon>Bacteria</taxon>
        <taxon>Bacillati</taxon>
        <taxon>Bacillota</taxon>
        <taxon>Clostridia</taxon>
        <taxon>Eubacteriales</taxon>
        <taxon>Clostridiaceae</taxon>
        <taxon>Clostridium</taxon>
    </lineage>
</organism>
<feature type="transmembrane region" description="Helical" evidence="6">
    <location>
        <begin position="305"/>
        <end position="324"/>
    </location>
</feature>
<accession>A0ABS1T7D7</accession>
<evidence type="ECO:0000256" key="1">
    <source>
        <dbReference type="ARBA" id="ARBA00004651"/>
    </source>
</evidence>
<dbReference type="Pfam" id="PF03772">
    <property type="entry name" value="Competence"/>
    <property type="match status" value="1"/>
</dbReference>
<evidence type="ECO:0000256" key="6">
    <source>
        <dbReference type="SAM" id="Phobius"/>
    </source>
</evidence>
<feature type="transmembrane region" description="Helical" evidence="6">
    <location>
        <begin position="133"/>
        <end position="153"/>
    </location>
</feature>
<comment type="subcellular location">
    <subcellularLocation>
        <location evidence="1">Cell membrane</location>
        <topology evidence="1">Multi-pass membrane protein</topology>
    </subcellularLocation>
</comment>
<evidence type="ECO:0000256" key="4">
    <source>
        <dbReference type="ARBA" id="ARBA00022989"/>
    </source>
</evidence>
<evidence type="ECO:0000313" key="9">
    <source>
        <dbReference type="Proteomes" id="UP000632377"/>
    </source>
</evidence>
<evidence type="ECO:0000256" key="3">
    <source>
        <dbReference type="ARBA" id="ARBA00022692"/>
    </source>
</evidence>
<dbReference type="EMBL" id="JAESWC010000002">
    <property type="protein sequence ID" value="MBL4935186.1"/>
    <property type="molecule type" value="Genomic_DNA"/>
</dbReference>
<feature type="transmembrane region" description="Helical" evidence="6">
    <location>
        <begin position="201"/>
        <end position="219"/>
    </location>
</feature>
<reference evidence="8 9" key="1">
    <citation type="submission" date="2021-01" db="EMBL/GenBank/DDBJ databases">
        <title>Genome public.</title>
        <authorList>
            <person name="Liu C."/>
            <person name="Sun Q."/>
        </authorList>
    </citation>
    <scope>NUCLEOTIDE SEQUENCE [LARGE SCALE GENOMIC DNA]</scope>
    <source>
        <strain evidence="8 9">YIM B02515</strain>
    </source>
</reference>
<dbReference type="InterPro" id="IPR004477">
    <property type="entry name" value="ComEC_N"/>
</dbReference>
<dbReference type="Proteomes" id="UP000632377">
    <property type="component" value="Unassembled WGS sequence"/>
</dbReference>
<sequence>MANFIYYKAVNLNNIESVRIVKINEFSSIAKVYGRKVLINGNLKDTQEGNNIFIKGKFEPKIDYLKGTLGIFYADEVKEGKNDFLSSLYDLKRKTFNKFNQHLTKEKSALVMSLCFGDTSYLNEDQKNNFKQLGVIHAISVSGFHMAVIYKILERFLGIEGSIVVSLLYVIFTGTQPATVRAFLMIFILKLSKKVYKNYDNLSALSLSAILIIIIEPFYAVDIGFVLSYLSTLGIILYYNKIRRFLHKLPNTINESLSLTLSAQVFSMPYAGMTIGNLSFGFLAGNLILLPIYTALVITGNAALIVLNFEFIFSLICKLINIITITLDGADYILLKITPKVSEVSYIDCIALLCLVISFILVKRGFNKFKYMPLFVLGMILIQSYNFFPKIEYVDLKFNDGVIISYKYEKILICSKEIKNTNDLKKLKYTRLIPELKENIIINLGRNYSVKAFSLKNDKNKSINLEVSAHDSNIILTRNSEEFMDIDLKKYDIIRVPKKTYFTSNKSFNSNSELKEYRIIFDKIYTLN</sequence>
<keyword evidence="2" id="KW-1003">Cell membrane</keyword>
<dbReference type="NCBIfam" id="TIGR00360">
    <property type="entry name" value="ComEC_N-term"/>
    <property type="match status" value="1"/>
</dbReference>
<dbReference type="PANTHER" id="PTHR30619">
    <property type="entry name" value="DNA INTERNALIZATION/COMPETENCE PROTEIN COMEC/REC2"/>
    <property type="match status" value="1"/>
</dbReference>
<keyword evidence="5 6" id="KW-0472">Membrane</keyword>
<evidence type="ECO:0000256" key="5">
    <source>
        <dbReference type="ARBA" id="ARBA00023136"/>
    </source>
</evidence>
<keyword evidence="4 6" id="KW-1133">Transmembrane helix</keyword>
<dbReference type="PANTHER" id="PTHR30619:SF7">
    <property type="entry name" value="BETA-LACTAMASE DOMAIN PROTEIN"/>
    <property type="match status" value="1"/>
</dbReference>
<feature type="transmembrane region" description="Helical" evidence="6">
    <location>
        <begin position="165"/>
        <end position="189"/>
    </location>
</feature>
<keyword evidence="9" id="KW-1185">Reference proteome</keyword>
<comment type="caution">
    <text evidence="8">The sequence shown here is derived from an EMBL/GenBank/DDBJ whole genome shotgun (WGS) entry which is preliminary data.</text>
</comment>
<feature type="transmembrane region" description="Helical" evidence="6">
    <location>
        <begin position="344"/>
        <end position="362"/>
    </location>
</feature>
<gene>
    <name evidence="8" type="ORF">JK636_05380</name>
</gene>
<evidence type="ECO:0000256" key="2">
    <source>
        <dbReference type="ARBA" id="ARBA00022475"/>
    </source>
</evidence>
<evidence type="ECO:0000313" key="8">
    <source>
        <dbReference type="EMBL" id="MBL4935186.1"/>
    </source>
</evidence>
<dbReference type="InterPro" id="IPR052159">
    <property type="entry name" value="Competence_DNA_uptake"/>
</dbReference>
<evidence type="ECO:0000259" key="7">
    <source>
        <dbReference type="Pfam" id="PF03772"/>
    </source>
</evidence>
<keyword evidence="3 6" id="KW-0812">Transmembrane</keyword>